<feature type="transmembrane region" description="Helical" evidence="10">
    <location>
        <begin position="163"/>
        <end position="182"/>
    </location>
</feature>
<evidence type="ECO:0000256" key="1">
    <source>
        <dbReference type="ARBA" id="ARBA00004651"/>
    </source>
</evidence>
<dbReference type="CDD" id="cd18548">
    <property type="entry name" value="ABC_6TM_Tm287_like"/>
    <property type="match status" value="1"/>
</dbReference>
<feature type="region of interest" description="Disordered" evidence="9">
    <location>
        <begin position="542"/>
        <end position="681"/>
    </location>
</feature>
<dbReference type="Pfam" id="PF00664">
    <property type="entry name" value="ABC_membrane"/>
    <property type="match status" value="1"/>
</dbReference>
<dbReference type="FunFam" id="1.20.1560.10:FF:000040">
    <property type="entry name" value="Multidrug ABC transporter ATP-binding protein"/>
    <property type="match status" value="1"/>
</dbReference>
<dbReference type="InterPro" id="IPR027417">
    <property type="entry name" value="P-loop_NTPase"/>
</dbReference>
<dbReference type="SUPFAM" id="SSF52540">
    <property type="entry name" value="P-loop containing nucleoside triphosphate hydrolases"/>
    <property type="match status" value="1"/>
</dbReference>
<dbReference type="Proteomes" id="UP000516380">
    <property type="component" value="Chromosome"/>
</dbReference>
<keyword evidence="4 10" id="KW-0812">Transmembrane</keyword>
<feature type="region of interest" description="Disordered" evidence="9">
    <location>
        <begin position="487"/>
        <end position="523"/>
    </location>
</feature>
<keyword evidence="3" id="KW-1003">Cell membrane</keyword>
<evidence type="ECO:0000259" key="12">
    <source>
        <dbReference type="PROSITE" id="PS50929"/>
    </source>
</evidence>
<proteinExistence type="predicted"/>
<feature type="compositionally biased region" description="Basic residues" evidence="9">
    <location>
        <begin position="546"/>
        <end position="559"/>
    </location>
</feature>
<dbReference type="Pfam" id="PF00005">
    <property type="entry name" value="ABC_tran"/>
    <property type="match status" value="1"/>
</dbReference>
<dbReference type="PROSITE" id="PS50893">
    <property type="entry name" value="ABC_TRANSPORTER_2"/>
    <property type="match status" value="1"/>
</dbReference>
<feature type="transmembrane region" description="Helical" evidence="10">
    <location>
        <begin position="21"/>
        <end position="40"/>
    </location>
</feature>
<dbReference type="InterPro" id="IPR011527">
    <property type="entry name" value="ABC1_TM_dom"/>
</dbReference>
<dbReference type="GO" id="GO:0016887">
    <property type="term" value="F:ATP hydrolysis activity"/>
    <property type="evidence" value="ECO:0007669"/>
    <property type="project" value="InterPro"/>
</dbReference>
<evidence type="ECO:0000256" key="9">
    <source>
        <dbReference type="SAM" id="MobiDB-lite"/>
    </source>
</evidence>
<reference evidence="13 14" key="1">
    <citation type="submission" date="2020-07" db="EMBL/GenBank/DDBJ databases">
        <title>Mycobacterium kansasii (former subtype) with zoonotic potential isolated from diseased indoor pet cat, Japan.</title>
        <authorList>
            <person name="Fukano H."/>
            <person name="Terazono T."/>
            <person name="Hoshino Y."/>
        </authorList>
    </citation>
    <scope>NUCLEOTIDE SEQUENCE [LARGE SCALE GENOMIC DNA]</scope>
    <source>
        <strain evidence="13 14">Kuro-I</strain>
    </source>
</reference>
<organism evidence="13 14">
    <name type="scientific">Mycobacterium kansasii</name>
    <dbReference type="NCBI Taxonomy" id="1768"/>
    <lineage>
        <taxon>Bacteria</taxon>
        <taxon>Bacillati</taxon>
        <taxon>Actinomycetota</taxon>
        <taxon>Actinomycetes</taxon>
        <taxon>Mycobacteriales</taxon>
        <taxon>Mycobacteriaceae</taxon>
        <taxon>Mycobacterium</taxon>
    </lineage>
</organism>
<dbReference type="SUPFAM" id="SSF90123">
    <property type="entry name" value="ABC transporter transmembrane region"/>
    <property type="match status" value="1"/>
</dbReference>
<feature type="domain" description="ABC transporter" evidence="11">
    <location>
        <begin position="341"/>
        <end position="565"/>
    </location>
</feature>
<dbReference type="Gene3D" id="1.20.1560.10">
    <property type="entry name" value="ABC transporter type 1, transmembrane domain"/>
    <property type="match status" value="1"/>
</dbReference>
<feature type="compositionally biased region" description="Basic and acidic residues" evidence="9">
    <location>
        <begin position="633"/>
        <end position="643"/>
    </location>
</feature>
<keyword evidence="5" id="KW-0547">Nucleotide-binding</keyword>
<feature type="transmembrane region" description="Helical" evidence="10">
    <location>
        <begin position="131"/>
        <end position="157"/>
    </location>
</feature>
<dbReference type="AlphaFoldDB" id="A0A7G1I7Z1"/>
<evidence type="ECO:0000313" key="13">
    <source>
        <dbReference type="EMBL" id="BCI86554.1"/>
    </source>
</evidence>
<feature type="domain" description="ABC transmembrane type-1" evidence="12">
    <location>
        <begin position="24"/>
        <end position="306"/>
    </location>
</feature>
<keyword evidence="2" id="KW-0813">Transport</keyword>
<evidence type="ECO:0000256" key="2">
    <source>
        <dbReference type="ARBA" id="ARBA00022448"/>
    </source>
</evidence>
<evidence type="ECO:0000313" key="14">
    <source>
        <dbReference type="Proteomes" id="UP000516380"/>
    </source>
</evidence>
<dbReference type="GO" id="GO:0005886">
    <property type="term" value="C:plasma membrane"/>
    <property type="evidence" value="ECO:0007669"/>
    <property type="project" value="UniProtKB-SubCell"/>
</dbReference>
<keyword evidence="8 10" id="KW-0472">Membrane</keyword>
<dbReference type="CDD" id="cd03228">
    <property type="entry name" value="ABCC_MRP_Like"/>
    <property type="match status" value="1"/>
</dbReference>
<evidence type="ECO:0000259" key="11">
    <source>
        <dbReference type="PROSITE" id="PS50893"/>
    </source>
</evidence>
<dbReference type="PANTHER" id="PTHR43394:SF1">
    <property type="entry name" value="ATP-BINDING CASSETTE SUB-FAMILY B MEMBER 10, MITOCHONDRIAL"/>
    <property type="match status" value="1"/>
</dbReference>
<evidence type="ECO:0000256" key="3">
    <source>
        <dbReference type="ARBA" id="ARBA00022475"/>
    </source>
</evidence>
<protein>
    <recommendedName>
        <fullName evidence="15">ABC transporter family protein</fullName>
    </recommendedName>
</protein>
<feature type="compositionally biased region" description="Low complexity" evidence="9">
    <location>
        <begin position="593"/>
        <end position="605"/>
    </location>
</feature>
<feature type="transmembrane region" description="Helical" evidence="10">
    <location>
        <begin position="286"/>
        <end position="304"/>
    </location>
</feature>
<feature type="transmembrane region" description="Helical" evidence="10">
    <location>
        <begin position="60"/>
        <end position="84"/>
    </location>
</feature>
<gene>
    <name evidence="13" type="ORF">NIIDMKKI_17600</name>
</gene>
<dbReference type="EMBL" id="AP023343">
    <property type="protein sequence ID" value="BCI86554.1"/>
    <property type="molecule type" value="Genomic_DNA"/>
</dbReference>
<feature type="compositionally biased region" description="Basic residues" evidence="9">
    <location>
        <begin position="569"/>
        <end position="586"/>
    </location>
</feature>
<comment type="subcellular location">
    <subcellularLocation>
        <location evidence="1">Cell membrane</location>
        <topology evidence="1">Multi-pass membrane protein</topology>
    </subcellularLocation>
</comment>
<dbReference type="GO" id="GO:0015421">
    <property type="term" value="F:ABC-type oligopeptide transporter activity"/>
    <property type="evidence" value="ECO:0007669"/>
    <property type="project" value="TreeGrafter"/>
</dbReference>
<name>A0A7G1I7Z1_MYCKA</name>
<keyword evidence="14" id="KW-1185">Reference proteome</keyword>
<evidence type="ECO:0000256" key="5">
    <source>
        <dbReference type="ARBA" id="ARBA00022741"/>
    </source>
</evidence>
<keyword evidence="6" id="KW-0067">ATP-binding</keyword>
<evidence type="ECO:0000256" key="4">
    <source>
        <dbReference type="ARBA" id="ARBA00022692"/>
    </source>
</evidence>
<dbReference type="InterPro" id="IPR039421">
    <property type="entry name" value="Type_1_exporter"/>
</dbReference>
<accession>A0A7G1I7Z1</accession>
<evidence type="ECO:0000256" key="8">
    <source>
        <dbReference type="ARBA" id="ARBA00023136"/>
    </source>
</evidence>
<dbReference type="Gene3D" id="3.40.50.300">
    <property type="entry name" value="P-loop containing nucleotide triphosphate hydrolases"/>
    <property type="match status" value="1"/>
</dbReference>
<dbReference type="InterPro" id="IPR003439">
    <property type="entry name" value="ABC_transporter-like_ATP-bd"/>
</dbReference>
<evidence type="ECO:0000256" key="7">
    <source>
        <dbReference type="ARBA" id="ARBA00022989"/>
    </source>
</evidence>
<dbReference type="PANTHER" id="PTHR43394">
    <property type="entry name" value="ATP-DEPENDENT PERMEASE MDL1, MITOCHONDRIAL"/>
    <property type="match status" value="1"/>
</dbReference>
<feature type="compositionally biased region" description="Basic residues" evidence="9">
    <location>
        <begin position="493"/>
        <end position="516"/>
    </location>
</feature>
<dbReference type="PROSITE" id="PS50929">
    <property type="entry name" value="ABC_TM1F"/>
    <property type="match status" value="1"/>
</dbReference>
<evidence type="ECO:0008006" key="15">
    <source>
        <dbReference type="Google" id="ProtNLM"/>
    </source>
</evidence>
<evidence type="ECO:0000256" key="10">
    <source>
        <dbReference type="SAM" id="Phobius"/>
    </source>
</evidence>
<sequence>MCDSYPMLLALLRQYLRPYRRLIAVLMVLQLISTLASLYLPTVNAAIIDDGVAKGNTTIIVRLGVVMLGVTGLQALCAVGALYVGSRTGTGFGRDLRSAMFEHVVTFSERETARFGASTLLTRSTNDVRQIVFLVQTTATVLVAAPIMSVGGILMAIHQEAALTWLLLVSVPVLAVANYWIVTHLLPLFRSMQSLIDGINRVLRDQLSGVRVVRAFTREGFERDRFARANTALSKTALAAGNWQALMLPVTTLTINASSVAVIWFGGLRIDNGQMQVGSLSAFLSYFAQILMAVLMATMTLVVLPRASVCAERITEVLSTRAAIGNPANPTFPPDGITGVVHLDGVTFTYPGADCPVLQGISLTARPGATTAIVGSTGSGKSTLVSLICRLRDVTGGAVLIDGIDVRDYHTERLWTAIGLVPQRGYLFSGTVADNLRYGAAPNQSVTEADMWEALRVAAADDFVGAHGLHMRVGQGDQLLRWAAPTAGDRAGRHPPPRHLPLRRRVLGSGRAHRGPRSLAAARGGRNVNHYHCHPTCFDCMPGRSGARRRRRQDRRRGQPRSPAGRLPRLCRIRHVAVGDRRRRGSRDHGNEPAAARRGAGPHHAVAGLLGFGGAPGETARAATPAQPCGDHAGYHRHGDQRGRPAHPGPRHRPVVQRRDRATAAGRHHQGAGRRGGPGPR</sequence>
<feature type="transmembrane region" description="Helical" evidence="10">
    <location>
        <begin position="245"/>
        <end position="266"/>
    </location>
</feature>
<dbReference type="InterPro" id="IPR036640">
    <property type="entry name" value="ABC1_TM_sf"/>
</dbReference>
<evidence type="ECO:0000256" key="6">
    <source>
        <dbReference type="ARBA" id="ARBA00022840"/>
    </source>
</evidence>
<dbReference type="GO" id="GO:0005524">
    <property type="term" value="F:ATP binding"/>
    <property type="evidence" value="ECO:0007669"/>
    <property type="project" value="UniProtKB-KW"/>
</dbReference>
<keyword evidence="7 10" id="KW-1133">Transmembrane helix</keyword>